<dbReference type="Proteomes" id="UP000095282">
    <property type="component" value="Unplaced"/>
</dbReference>
<dbReference type="PANTHER" id="PTHR21503">
    <property type="entry name" value="F-BOX-CONTAINING HYPOTHETICAL PROTEIN C.ELEGANS"/>
    <property type="match status" value="1"/>
</dbReference>
<accession>A0A1I7UT77</accession>
<reference evidence="3" key="1">
    <citation type="submission" date="2016-11" db="UniProtKB">
        <authorList>
            <consortium name="WormBaseParasite"/>
        </authorList>
    </citation>
    <scope>IDENTIFICATION</scope>
</reference>
<dbReference type="PROSITE" id="PS50181">
    <property type="entry name" value="FBOX"/>
    <property type="match status" value="1"/>
</dbReference>
<dbReference type="eggNOG" id="ENOG502TKI5">
    <property type="taxonomic scope" value="Eukaryota"/>
</dbReference>
<dbReference type="WBParaSite" id="Csp11.Scaffold630.g19107.t1">
    <property type="protein sequence ID" value="Csp11.Scaffold630.g19107.t1"/>
    <property type="gene ID" value="Csp11.Scaffold630.g19107"/>
</dbReference>
<dbReference type="Pfam" id="PF00646">
    <property type="entry name" value="F-box"/>
    <property type="match status" value="1"/>
</dbReference>
<keyword evidence="2" id="KW-1185">Reference proteome</keyword>
<evidence type="ECO:0000259" key="1">
    <source>
        <dbReference type="PROSITE" id="PS50181"/>
    </source>
</evidence>
<proteinExistence type="predicted"/>
<dbReference type="InterPro" id="IPR001810">
    <property type="entry name" value="F-box_dom"/>
</dbReference>
<organism evidence="2 3">
    <name type="scientific">Caenorhabditis tropicalis</name>
    <dbReference type="NCBI Taxonomy" id="1561998"/>
    <lineage>
        <taxon>Eukaryota</taxon>
        <taxon>Metazoa</taxon>
        <taxon>Ecdysozoa</taxon>
        <taxon>Nematoda</taxon>
        <taxon>Chromadorea</taxon>
        <taxon>Rhabditida</taxon>
        <taxon>Rhabditina</taxon>
        <taxon>Rhabditomorpha</taxon>
        <taxon>Rhabditoidea</taxon>
        <taxon>Rhabditidae</taxon>
        <taxon>Peloderinae</taxon>
        <taxon>Caenorhabditis</taxon>
    </lineage>
</organism>
<protein>
    <submittedName>
        <fullName evidence="3">F-box domain-containing protein</fullName>
    </submittedName>
</protein>
<sequence>MSFSLLRLPDLALEEILKNFRHKEILFLAQTSQRARRRISRLIKSQAFQIRAVDDSFSLFVQIFYEDREIFRIFTGAQEEQINWRFKTLFTDWYQENTWVCHWRRDFQELMNFLNELFRIKQVSFQICKEPSSSVLLFLDHITAMNLKIGKVEWSAFKRNQEMTEKFLMAFRGASYLEIKGFNSPSIRFNHFHLFRMDQLLIRDARWMTVENIIDLRNCKRVNLDFVELDTANMNQILWKLTKNPGEIQELRMTGDIKLRGLVKGLNNVRVEKGGRALIYWFTTDNGVQFSVTEDFITVVIKRDT</sequence>
<evidence type="ECO:0000313" key="2">
    <source>
        <dbReference type="Proteomes" id="UP000095282"/>
    </source>
</evidence>
<feature type="domain" description="F-box" evidence="1">
    <location>
        <begin position="2"/>
        <end position="51"/>
    </location>
</feature>
<dbReference type="PANTHER" id="PTHR21503:SF8">
    <property type="entry name" value="F-BOX ASSOCIATED DOMAIN-CONTAINING PROTEIN-RELATED"/>
    <property type="match status" value="1"/>
</dbReference>
<evidence type="ECO:0000313" key="3">
    <source>
        <dbReference type="WBParaSite" id="Csp11.Scaffold630.g19107.t1"/>
    </source>
</evidence>
<dbReference type="AlphaFoldDB" id="A0A1I7UT77"/>
<name>A0A1I7UT77_9PELO</name>